<evidence type="ECO:0000313" key="3">
    <source>
        <dbReference type="Proteomes" id="UP000507222"/>
    </source>
</evidence>
<dbReference type="AlphaFoldDB" id="A0A6J5V941"/>
<dbReference type="InterPro" id="IPR004158">
    <property type="entry name" value="DUF247_pln"/>
</dbReference>
<protein>
    <submittedName>
        <fullName evidence="2">Uncharacterized protein</fullName>
    </submittedName>
</protein>
<feature type="region of interest" description="Disordered" evidence="1">
    <location>
        <begin position="1"/>
        <end position="21"/>
    </location>
</feature>
<reference evidence="2 3" key="1">
    <citation type="submission" date="2020-05" db="EMBL/GenBank/DDBJ databases">
        <authorList>
            <person name="Campoy J."/>
            <person name="Schneeberger K."/>
            <person name="Spophaly S."/>
        </authorList>
    </citation>
    <scope>NUCLEOTIDE SEQUENCE [LARGE SCALE GENOMIC DNA]</scope>
    <source>
        <strain evidence="2">PruArmRojPasFocal</strain>
    </source>
</reference>
<gene>
    <name evidence="2" type="ORF">CURHAP_LOCUS40305</name>
</gene>
<sequence length="115" mass="13499">MFSLSKKKQEESLDDDTETQKDEWKKTLIGKLGNVHQREYLSHYGRGRKGKIRGEYCIYRVPDKLRQVKEDAYRPGVVSIGPLHQDNQNLAPMVQYKWSYLLSFLDQQAIDAMLH</sequence>
<dbReference type="PANTHER" id="PTHR31170:SF25">
    <property type="entry name" value="BNAA09G04570D PROTEIN"/>
    <property type="match status" value="1"/>
</dbReference>
<name>A0A6J5V941_PRUAR</name>
<evidence type="ECO:0000313" key="2">
    <source>
        <dbReference type="EMBL" id="CAB4284702.1"/>
    </source>
</evidence>
<dbReference type="Pfam" id="PF03140">
    <property type="entry name" value="DUF247"/>
    <property type="match status" value="1"/>
</dbReference>
<accession>A0A6J5V941</accession>
<evidence type="ECO:0000256" key="1">
    <source>
        <dbReference type="SAM" id="MobiDB-lite"/>
    </source>
</evidence>
<proteinExistence type="predicted"/>
<organism evidence="2 3">
    <name type="scientific">Prunus armeniaca</name>
    <name type="common">Apricot</name>
    <name type="synonym">Armeniaca vulgaris</name>
    <dbReference type="NCBI Taxonomy" id="36596"/>
    <lineage>
        <taxon>Eukaryota</taxon>
        <taxon>Viridiplantae</taxon>
        <taxon>Streptophyta</taxon>
        <taxon>Embryophyta</taxon>
        <taxon>Tracheophyta</taxon>
        <taxon>Spermatophyta</taxon>
        <taxon>Magnoliopsida</taxon>
        <taxon>eudicotyledons</taxon>
        <taxon>Gunneridae</taxon>
        <taxon>Pentapetalae</taxon>
        <taxon>rosids</taxon>
        <taxon>fabids</taxon>
        <taxon>Rosales</taxon>
        <taxon>Rosaceae</taxon>
        <taxon>Amygdaloideae</taxon>
        <taxon>Amygdaleae</taxon>
        <taxon>Prunus</taxon>
    </lineage>
</organism>
<dbReference type="PANTHER" id="PTHR31170">
    <property type="entry name" value="BNAC04G53230D PROTEIN"/>
    <property type="match status" value="1"/>
</dbReference>
<dbReference type="EMBL" id="CAEKDK010000006">
    <property type="protein sequence ID" value="CAB4284702.1"/>
    <property type="molecule type" value="Genomic_DNA"/>
</dbReference>
<dbReference type="Proteomes" id="UP000507222">
    <property type="component" value="Unassembled WGS sequence"/>
</dbReference>